<organism evidence="3 4">
    <name type="scientific">Batillaria attramentaria</name>
    <dbReference type="NCBI Taxonomy" id="370345"/>
    <lineage>
        <taxon>Eukaryota</taxon>
        <taxon>Metazoa</taxon>
        <taxon>Spiralia</taxon>
        <taxon>Lophotrochozoa</taxon>
        <taxon>Mollusca</taxon>
        <taxon>Gastropoda</taxon>
        <taxon>Caenogastropoda</taxon>
        <taxon>Sorbeoconcha</taxon>
        <taxon>Cerithioidea</taxon>
        <taxon>Batillariidae</taxon>
        <taxon>Batillaria</taxon>
    </lineage>
</organism>
<dbReference type="Proteomes" id="UP001519460">
    <property type="component" value="Unassembled WGS sequence"/>
</dbReference>
<protein>
    <submittedName>
        <fullName evidence="3">Uncharacterized protein</fullName>
    </submittedName>
</protein>
<keyword evidence="4" id="KW-1185">Reference proteome</keyword>
<name>A0ABD0KAV4_9CAEN</name>
<dbReference type="EMBL" id="JACVVK020000214">
    <property type="protein sequence ID" value="KAK7484197.1"/>
    <property type="molecule type" value="Genomic_DNA"/>
</dbReference>
<proteinExistence type="predicted"/>
<feature type="transmembrane region" description="Helical" evidence="2">
    <location>
        <begin position="25"/>
        <end position="48"/>
    </location>
</feature>
<reference evidence="3 4" key="1">
    <citation type="journal article" date="2023" name="Sci. Data">
        <title>Genome assembly of the Korean intertidal mud-creeper Batillaria attramentaria.</title>
        <authorList>
            <person name="Patra A.K."/>
            <person name="Ho P.T."/>
            <person name="Jun S."/>
            <person name="Lee S.J."/>
            <person name="Kim Y."/>
            <person name="Won Y.J."/>
        </authorList>
    </citation>
    <scope>NUCLEOTIDE SEQUENCE [LARGE SCALE GENOMIC DNA]</scope>
    <source>
        <strain evidence="3">Wonlab-2016</strain>
    </source>
</reference>
<gene>
    <name evidence="3" type="ORF">BaRGS_00024567</name>
</gene>
<accession>A0ABD0KAV4</accession>
<evidence type="ECO:0000313" key="4">
    <source>
        <dbReference type="Proteomes" id="UP001519460"/>
    </source>
</evidence>
<sequence>MHSHLTSNRKARQSGTPGATEISPASVVIIVIVVVIVLAVIVAAFVCWRKGWCRKRSTHRDTDISDETGIPMMYRTWQFYNQYQPPA</sequence>
<evidence type="ECO:0000256" key="1">
    <source>
        <dbReference type="SAM" id="MobiDB-lite"/>
    </source>
</evidence>
<feature type="region of interest" description="Disordered" evidence="1">
    <location>
        <begin position="1"/>
        <end position="20"/>
    </location>
</feature>
<feature type="compositionally biased region" description="Basic residues" evidence="1">
    <location>
        <begin position="1"/>
        <end position="12"/>
    </location>
</feature>
<keyword evidence="2" id="KW-1133">Transmembrane helix</keyword>
<keyword evidence="2" id="KW-0472">Membrane</keyword>
<evidence type="ECO:0000313" key="3">
    <source>
        <dbReference type="EMBL" id="KAK7484197.1"/>
    </source>
</evidence>
<comment type="caution">
    <text evidence="3">The sequence shown here is derived from an EMBL/GenBank/DDBJ whole genome shotgun (WGS) entry which is preliminary data.</text>
</comment>
<evidence type="ECO:0000256" key="2">
    <source>
        <dbReference type="SAM" id="Phobius"/>
    </source>
</evidence>
<keyword evidence="2" id="KW-0812">Transmembrane</keyword>
<dbReference type="AlphaFoldDB" id="A0ABD0KAV4"/>